<keyword evidence="3" id="KW-1185">Reference proteome</keyword>
<evidence type="ECO:0000313" key="2">
    <source>
        <dbReference type="EMBL" id="MFC6765036.1"/>
    </source>
</evidence>
<dbReference type="Pfam" id="PF13358">
    <property type="entry name" value="DDE_3"/>
    <property type="match status" value="1"/>
</dbReference>
<gene>
    <name evidence="2" type="ORF">ACFQE6_08445</name>
</gene>
<dbReference type="EMBL" id="JBHSWV010000121">
    <property type="protein sequence ID" value="MFC6765036.1"/>
    <property type="molecule type" value="Genomic_DNA"/>
</dbReference>
<feature type="domain" description="Tc1-like transposase DDE" evidence="1">
    <location>
        <begin position="6"/>
        <end position="74"/>
    </location>
</feature>
<sequence>MSTSAITFGERITKETVCDALEAIREQNPVGRILLVVDNSGSPHAKLTQQRADELGIEFVFIPPYSPTLNTIEPL</sequence>
<accession>A0ABD5SMZ6</accession>
<evidence type="ECO:0000313" key="3">
    <source>
        <dbReference type="Proteomes" id="UP001596383"/>
    </source>
</evidence>
<dbReference type="RefSeq" id="WP_273738079.1">
    <property type="nucleotide sequence ID" value="NZ_JAQIVI010000121.1"/>
</dbReference>
<organism evidence="2 3">
    <name type="scientific">Natrinema soli</name>
    <dbReference type="NCBI Taxonomy" id="1930624"/>
    <lineage>
        <taxon>Archaea</taxon>
        <taxon>Methanobacteriati</taxon>
        <taxon>Methanobacteriota</taxon>
        <taxon>Stenosarchaea group</taxon>
        <taxon>Halobacteria</taxon>
        <taxon>Halobacteriales</taxon>
        <taxon>Natrialbaceae</taxon>
        <taxon>Natrinema</taxon>
    </lineage>
</organism>
<name>A0ABD5SMZ6_9EURY</name>
<evidence type="ECO:0000259" key="1">
    <source>
        <dbReference type="Pfam" id="PF13358"/>
    </source>
</evidence>
<dbReference type="Gene3D" id="3.30.420.10">
    <property type="entry name" value="Ribonuclease H-like superfamily/Ribonuclease H"/>
    <property type="match status" value="1"/>
</dbReference>
<dbReference type="AlphaFoldDB" id="A0ABD5SMZ6"/>
<dbReference type="InterPro" id="IPR012337">
    <property type="entry name" value="RNaseH-like_sf"/>
</dbReference>
<comment type="caution">
    <text evidence="2">The sequence shown here is derived from an EMBL/GenBank/DDBJ whole genome shotgun (WGS) entry which is preliminary data.</text>
</comment>
<dbReference type="Proteomes" id="UP001596383">
    <property type="component" value="Unassembled WGS sequence"/>
</dbReference>
<protein>
    <submittedName>
        <fullName evidence="2">Transposase</fullName>
    </submittedName>
</protein>
<dbReference type="InterPro" id="IPR036397">
    <property type="entry name" value="RNaseH_sf"/>
</dbReference>
<dbReference type="SUPFAM" id="SSF53098">
    <property type="entry name" value="Ribonuclease H-like"/>
    <property type="match status" value="1"/>
</dbReference>
<proteinExistence type="predicted"/>
<dbReference type="InterPro" id="IPR038717">
    <property type="entry name" value="Tc1-like_DDE_dom"/>
</dbReference>
<reference evidence="2 3" key="1">
    <citation type="journal article" date="2019" name="Int. J. Syst. Evol. Microbiol.">
        <title>The Global Catalogue of Microorganisms (GCM) 10K type strain sequencing project: providing services to taxonomists for standard genome sequencing and annotation.</title>
        <authorList>
            <consortium name="The Broad Institute Genomics Platform"/>
            <consortium name="The Broad Institute Genome Sequencing Center for Infectious Disease"/>
            <person name="Wu L."/>
            <person name="Ma J."/>
        </authorList>
    </citation>
    <scope>NUCLEOTIDE SEQUENCE [LARGE SCALE GENOMIC DNA]</scope>
    <source>
        <strain evidence="2 3">LMG 29247</strain>
    </source>
</reference>